<dbReference type="Proteomes" id="UP000217528">
    <property type="component" value="Unassembled WGS sequence"/>
</dbReference>
<feature type="domain" description="Formylmethanofuran: tetrahydromethanopterin formyltransferase Ftr N-terminal" evidence="3">
    <location>
        <begin position="4"/>
        <end position="142"/>
    </location>
</feature>
<dbReference type="SUPFAM" id="SSF55112">
    <property type="entry name" value="Formylmethanofuran:tetrahydromethanopterin formyltransferase"/>
    <property type="match status" value="2"/>
</dbReference>
<organism evidence="5 7">
    <name type="scientific">Methanosphaera cuniculi</name>
    <dbReference type="NCBI Taxonomy" id="1077256"/>
    <lineage>
        <taxon>Archaea</taxon>
        <taxon>Methanobacteriati</taxon>
        <taxon>Methanobacteriota</taxon>
        <taxon>Methanomada group</taxon>
        <taxon>Methanobacteria</taxon>
        <taxon>Methanobacteriales</taxon>
        <taxon>Methanobacteriaceae</taxon>
        <taxon>Methanosphaera</taxon>
    </lineage>
</organism>
<comment type="caution">
    <text evidence="5">The sequence shown here is derived from an EMBL/GenBank/DDBJ whole genome shotgun (WGS) entry which is preliminary data.</text>
</comment>
<evidence type="ECO:0000256" key="1">
    <source>
        <dbReference type="ARBA" id="ARBA00006770"/>
    </source>
</evidence>
<dbReference type="InterPro" id="IPR014053">
    <property type="entry name" value="ForMFR_H4MPT_ForTrfase"/>
</dbReference>
<reference evidence="5 7" key="2">
    <citation type="journal article" date="2017" name="BMC Genomics">
        <title>Genomic analysis of methanogenic archaea reveals a shift towards energy conservation.</title>
        <authorList>
            <person name="Gilmore S.P."/>
            <person name="Henske J.K."/>
            <person name="Sexton J.A."/>
            <person name="Solomon K.V."/>
            <person name="Seppala S."/>
            <person name="Yoo J.I."/>
            <person name="Huyett L.M."/>
            <person name="Pressman A."/>
            <person name="Cogan J.Z."/>
            <person name="Kivenson V."/>
            <person name="Peng X."/>
            <person name="Tan Y."/>
            <person name="Valentine D.L."/>
            <person name="O'Malley M.A."/>
        </authorList>
    </citation>
    <scope>NUCLEOTIDE SEQUENCE [LARGE SCALE GENOMIC DNA]</scope>
    <source>
        <strain evidence="5 7">1R-7</strain>
    </source>
</reference>
<keyword evidence="2 5" id="KW-0808">Transferase</keyword>
<dbReference type="InterPro" id="IPR023447">
    <property type="entry name" value="ForMFR_H4MPT_ForTrfase_fd-like"/>
</dbReference>
<dbReference type="Proteomes" id="UP000246004">
    <property type="component" value="Unassembled WGS sequence"/>
</dbReference>
<dbReference type="AlphaFoldDB" id="A0A2A2HDJ2"/>
<dbReference type="InterPro" id="IPR022667">
    <property type="entry name" value="ForMFR_H4MPT_ForTrfase_N"/>
</dbReference>
<evidence type="ECO:0000313" key="8">
    <source>
        <dbReference type="Proteomes" id="UP000246004"/>
    </source>
</evidence>
<keyword evidence="7" id="KW-1185">Reference proteome</keyword>
<comment type="similarity">
    <text evidence="1">Belongs to the FTR family.</text>
</comment>
<evidence type="ECO:0000313" key="7">
    <source>
        <dbReference type="Proteomes" id="UP000217528"/>
    </source>
</evidence>
<dbReference type="EC" id="2.3.1.101" evidence="6"/>
<dbReference type="InterPro" id="IPR002770">
    <property type="entry name" value="ForMFR_H4MPT_ForTrfase_C"/>
</dbReference>
<evidence type="ECO:0000259" key="4">
    <source>
        <dbReference type="Pfam" id="PF02741"/>
    </source>
</evidence>
<name>A0A2A2HDJ2_9EURY</name>
<dbReference type="GO" id="GO:0016787">
    <property type="term" value="F:hydrolase activity"/>
    <property type="evidence" value="ECO:0007669"/>
    <property type="project" value="UniProtKB-KW"/>
</dbReference>
<dbReference type="EMBL" id="LWMS01000042">
    <property type="protein sequence ID" value="PWL07971.1"/>
    <property type="molecule type" value="Genomic_DNA"/>
</dbReference>
<evidence type="ECO:0000313" key="6">
    <source>
        <dbReference type="EMBL" id="PWL07971.1"/>
    </source>
</evidence>
<sequence>MNFKIDDTYCEAFTGTCIRMIVTAEDQRTIDKIAADATATPGTVIGRTESGVERFLSKDETPDNRPGVIIQFWYNTKDLDKFDKELSFRIRQDILVKPFVKIFDASIDPFDYIDTTEHVGHCGDGYEWTETIDERTMIRVPICVPDFYIEQKLGCMEGIMGVNFWYCCSSKEAVLKGGYKALDAIATVDGVCTPFDICSAGSKVETNYPEIGPTTNHPYCPSLKEVLGDESKVKDGIEYIPEIVINALTVKDAKEALKRGIEALDDVNGIIEVSAGNYGGSLGKFKFYLKEVLGDD</sequence>
<keyword evidence="6" id="KW-0012">Acyltransferase</keyword>
<proteinExistence type="inferred from homology"/>
<gene>
    <name evidence="6" type="primary">fhcD_2</name>
    <name evidence="5" type="ORF">ASJ82_00675</name>
    <name evidence="6" type="ORF">MSCUN_12140</name>
</gene>
<protein>
    <submittedName>
        <fullName evidence="5">Formylmethanofuran--tetrahydromethanopterin formyltransferase</fullName>
    </submittedName>
    <submittedName>
        <fullName evidence="6">Formyltransferase/hydrolase complex subunit D</fullName>
        <ecNumber evidence="6">2.3.1.101</ecNumber>
    </submittedName>
</protein>
<dbReference type="PIRSF" id="PIRSF006414">
    <property type="entry name" value="Ftr_formyl_trnsf"/>
    <property type="match status" value="1"/>
</dbReference>
<dbReference type="NCBIfam" id="NF002554">
    <property type="entry name" value="PRK02114.1"/>
    <property type="match status" value="1"/>
</dbReference>
<reference evidence="6 8" key="1">
    <citation type="submission" date="2016-04" db="EMBL/GenBank/DDBJ databases">
        <title>Genome sequence of Methanosphaera cuniculi DSM 4103.</title>
        <authorList>
            <person name="Poehlein A."/>
            <person name="Seedorf H."/>
            <person name="Daniel R."/>
        </authorList>
    </citation>
    <scope>NUCLEOTIDE SEQUENCE [LARGE SCALE GENOMIC DNA]</scope>
    <source>
        <strain evidence="6 8">DSM 4103</strain>
    </source>
</reference>
<dbReference type="OrthoDB" id="73512at2157"/>
<evidence type="ECO:0000256" key="2">
    <source>
        <dbReference type="ARBA" id="ARBA00022679"/>
    </source>
</evidence>
<evidence type="ECO:0000313" key="5">
    <source>
        <dbReference type="EMBL" id="PAV07390.1"/>
    </source>
</evidence>
<dbReference type="Pfam" id="PF02741">
    <property type="entry name" value="FTR_C"/>
    <property type="match status" value="1"/>
</dbReference>
<accession>A0A2A2HDJ2</accession>
<dbReference type="Pfam" id="PF01913">
    <property type="entry name" value="FTR"/>
    <property type="match status" value="1"/>
</dbReference>
<feature type="domain" description="Formylmethanofuran: tetrahydromethanopterin formyltransferase Ftr C-terminal" evidence="4">
    <location>
        <begin position="145"/>
        <end position="292"/>
    </location>
</feature>
<dbReference type="EMBL" id="LMVN01000019">
    <property type="protein sequence ID" value="PAV07390.1"/>
    <property type="molecule type" value="Genomic_DNA"/>
</dbReference>
<dbReference type="Gene3D" id="3.30.70.520">
    <property type="match status" value="2"/>
</dbReference>
<dbReference type="GO" id="GO:0006730">
    <property type="term" value="P:one-carbon metabolic process"/>
    <property type="evidence" value="ECO:0007669"/>
    <property type="project" value="InterPro"/>
</dbReference>
<dbReference type="GO" id="GO:0030270">
    <property type="term" value="F:formylmethanofuran-tetrahydromethanopterin N-formyltransferase activity"/>
    <property type="evidence" value="ECO:0007669"/>
    <property type="project" value="UniProtKB-EC"/>
</dbReference>
<dbReference type="RefSeq" id="WP_095608761.1">
    <property type="nucleotide sequence ID" value="NZ_LMVN01000019.1"/>
</dbReference>
<keyword evidence="6" id="KW-0378">Hydrolase</keyword>
<evidence type="ECO:0000259" key="3">
    <source>
        <dbReference type="Pfam" id="PF01913"/>
    </source>
</evidence>